<keyword evidence="3" id="KW-1003">Cell membrane</keyword>
<dbReference type="InterPro" id="IPR015154">
    <property type="entry name" value="EF-hand_dom_typ2"/>
</dbReference>
<reference evidence="16" key="1">
    <citation type="submission" date="2022-08" db="UniProtKB">
        <authorList>
            <consortium name="EnsemblMetazoa"/>
        </authorList>
    </citation>
    <scope>IDENTIFICATION</scope>
    <source>
        <strain evidence="16">05x7-T-G4-1.051#20</strain>
    </source>
</reference>
<evidence type="ECO:0000256" key="10">
    <source>
        <dbReference type="ARBA" id="ARBA00023203"/>
    </source>
</evidence>
<evidence type="ECO:0008006" key="18">
    <source>
        <dbReference type="Google" id="ProtNLM"/>
    </source>
</evidence>
<keyword evidence="7" id="KW-0862">Zinc</keyword>
<dbReference type="InterPro" id="IPR011992">
    <property type="entry name" value="EF-hand-dom_pair"/>
</dbReference>
<evidence type="ECO:0000256" key="3">
    <source>
        <dbReference type="ARBA" id="ARBA00022475"/>
    </source>
</evidence>
<protein>
    <recommendedName>
        <fullName evidence="18">Dystrophin</fullName>
    </recommendedName>
</protein>
<feature type="region of interest" description="Disordered" evidence="13">
    <location>
        <begin position="428"/>
        <end position="515"/>
    </location>
</feature>
<dbReference type="PROSITE" id="PS01159">
    <property type="entry name" value="WW_DOMAIN_1"/>
    <property type="match status" value="1"/>
</dbReference>
<keyword evidence="17" id="KW-1185">Reference proteome</keyword>
<dbReference type="PANTHER" id="PTHR12268:SF14">
    <property type="entry name" value="DYSTROPHIN-1"/>
    <property type="match status" value="1"/>
</dbReference>
<dbReference type="InterPro" id="IPR050774">
    <property type="entry name" value="KCMF1/Dystrophin"/>
</dbReference>
<dbReference type="PROSITE" id="PS50020">
    <property type="entry name" value="WW_DOMAIN_2"/>
    <property type="match status" value="1"/>
</dbReference>
<evidence type="ECO:0000313" key="17">
    <source>
        <dbReference type="Proteomes" id="UP000005408"/>
    </source>
</evidence>
<dbReference type="Pfam" id="PF00569">
    <property type="entry name" value="ZZ"/>
    <property type="match status" value="1"/>
</dbReference>
<dbReference type="GO" id="GO:0005856">
    <property type="term" value="C:cytoskeleton"/>
    <property type="evidence" value="ECO:0007669"/>
    <property type="project" value="UniProtKB-SubCell"/>
</dbReference>
<keyword evidence="11" id="KW-0206">Cytoskeleton</keyword>
<sequence>MEIESDDHLYDKIVEGWERTETEKGVPYYVCHKTESTSWNHPFYLKIMEELDEYRDIRYAAYRTAFKIRHIQKRLKLHHVKLKAMKEMFDCHGYPESCDTVIGCEELQELLTSVYQTADQAANVTIQQAEVFAQLLQNLVLNLFDVDRTGCLRVCSVKQVLIILTSARLADKYRSLYHELAEPSTYISSKNLTAFLQDLSQLPDLLQEGAIFGGDVTATVNSCINMADSSVGISEDQFYSWLLKEPQTLVWIPTFHRLAASETVKHESKCNICKTYPIVGFRYRCLQCFNFDMCQQCFYMGCTKKKHKLKHPIQEYCLSTTTKVDTKAFLKTLRNNISKKHRQKSRQKYLPVVAESHLFSHTAGMRREPPAPDIHETLTQQIQQLSEAEAQFKGQSSANALSQQRHLEKIIEQLKEENRRLQEKIMTMKESSDTESNVSGGSRPLSGVSPGDTPRHYKVSGGSRPLSGVSPGDTPRHYKTLLSSKLANSNQPLSPIVPVQSPDPDTPHSRGPQYDSLDFLEVSPSHFTLPSLTNSRECLDEEEAMDALVNKMQLIFPSNMSYSVYSLPKCGVEQDEMLQAASTIGSAMTDFVSEAIMPHNKQSLGY</sequence>
<keyword evidence="4" id="KW-0963">Cytoplasm</keyword>
<dbReference type="Gene3D" id="3.30.60.90">
    <property type="match status" value="1"/>
</dbReference>
<dbReference type="InterPro" id="IPR000433">
    <property type="entry name" value="Znf_ZZ"/>
</dbReference>
<dbReference type="SUPFAM" id="SSF57850">
    <property type="entry name" value="RING/U-box"/>
    <property type="match status" value="1"/>
</dbReference>
<dbReference type="Gene3D" id="1.10.238.10">
    <property type="entry name" value="EF-hand"/>
    <property type="match status" value="2"/>
</dbReference>
<dbReference type="CDD" id="cd00201">
    <property type="entry name" value="WW"/>
    <property type="match status" value="1"/>
</dbReference>
<dbReference type="GO" id="GO:0008270">
    <property type="term" value="F:zinc ion binding"/>
    <property type="evidence" value="ECO:0007669"/>
    <property type="project" value="UniProtKB-KW"/>
</dbReference>
<evidence type="ECO:0000313" key="16">
    <source>
        <dbReference type="EnsemblMetazoa" id="G2012.2:cds"/>
    </source>
</evidence>
<dbReference type="GO" id="GO:0003779">
    <property type="term" value="F:actin binding"/>
    <property type="evidence" value="ECO:0007669"/>
    <property type="project" value="UniProtKB-KW"/>
</dbReference>
<dbReference type="AlphaFoldDB" id="A0A8W8JM84"/>
<evidence type="ECO:0000259" key="15">
    <source>
        <dbReference type="PROSITE" id="PS50135"/>
    </source>
</evidence>
<keyword evidence="8" id="KW-0106">Calcium</keyword>
<keyword evidence="10" id="KW-0009">Actin-binding</keyword>
<evidence type="ECO:0000256" key="1">
    <source>
        <dbReference type="ARBA" id="ARBA00004245"/>
    </source>
</evidence>
<dbReference type="PANTHER" id="PTHR12268">
    <property type="entry name" value="E3 UBIQUITIN-PROTEIN LIGASE KCMF1"/>
    <property type="match status" value="1"/>
</dbReference>
<dbReference type="EnsemblMetazoa" id="G2012.2">
    <property type="protein sequence ID" value="G2012.2:cds"/>
    <property type="gene ID" value="G2012"/>
</dbReference>
<dbReference type="PROSITE" id="PS01357">
    <property type="entry name" value="ZF_ZZ_1"/>
    <property type="match status" value="1"/>
</dbReference>
<dbReference type="Gene3D" id="2.20.70.10">
    <property type="match status" value="1"/>
</dbReference>
<dbReference type="GO" id="GO:0045202">
    <property type="term" value="C:synapse"/>
    <property type="evidence" value="ECO:0007669"/>
    <property type="project" value="GOC"/>
</dbReference>
<keyword evidence="5" id="KW-0479">Metal-binding</keyword>
<dbReference type="CDD" id="cd02334">
    <property type="entry name" value="ZZ_dystrophin"/>
    <property type="match status" value="1"/>
</dbReference>
<evidence type="ECO:0000256" key="9">
    <source>
        <dbReference type="ARBA" id="ARBA00023136"/>
    </source>
</evidence>
<dbReference type="InterPro" id="IPR036020">
    <property type="entry name" value="WW_dom_sf"/>
</dbReference>
<dbReference type="CDD" id="cd15901">
    <property type="entry name" value="EFh_DMD_DYTN_DTN"/>
    <property type="match status" value="1"/>
</dbReference>
<evidence type="ECO:0000256" key="2">
    <source>
        <dbReference type="ARBA" id="ARBA00004278"/>
    </source>
</evidence>
<dbReference type="SUPFAM" id="SSF51045">
    <property type="entry name" value="WW domain"/>
    <property type="match status" value="1"/>
</dbReference>
<dbReference type="GO" id="GO:0016010">
    <property type="term" value="C:dystrophin-associated glycoprotein complex"/>
    <property type="evidence" value="ECO:0007669"/>
    <property type="project" value="UniProtKB-ARBA"/>
</dbReference>
<dbReference type="Pfam" id="PF09068">
    <property type="entry name" value="EF-hand_2"/>
    <property type="match status" value="1"/>
</dbReference>
<name>A0A8W8JM84_MAGGI</name>
<dbReference type="InterPro" id="IPR043145">
    <property type="entry name" value="Znf_ZZ_sf"/>
</dbReference>
<evidence type="ECO:0000256" key="6">
    <source>
        <dbReference type="ARBA" id="ARBA00022771"/>
    </source>
</evidence>
<evidence type="ECO:0000256" key="4">
    <source>
        <dbReference type="ARBA" id="ARBA00022490"/>
    </source>
</evidence>
<dbReference type="Proteomes" id="UP000005408">
    <property type="component" value="Unassembled WGS sequence"/>
</dbReference>
<accession>A0A8W8JM84</accession>
<evidence type="ECO:0000256" key="13">
    <source>
        <dbReference type="SAM" id="MobiDB-lite"/>
    </source>
</evidence>
<evidence type="ECO:0000256" key="7">
    <source>
        <dbReference type="ARBA" id="ARBA00022833"/>
    </source>
</evidence>
<dbReference type="InterPro" id="IPR001202">
    <property type="entry name" value="WW_dom"/>
</dbReference>
<evidence type="ECO:0000256" key="8">
    <source>
        <dbReference type="ARBA" id="ARBA00022837"/>
    </source>
</evidence>
<dbReference type="PROSITE" id="PS50135">
    <property type="entry name" value="ZF_ZZ_2"/>
    <property type="match status" value="1"/>
</dbReference>
<feature type="domain" description="ZZ-type" evidence="15">
    <location>
        <begin position="265"/>
        <end position="321"/>
    </location>
</feature>
<dbReference type="GO" id="GO:0099536">
    <property type="term" value="P:synaptic signaling"/>
    <property type="evidence" value="ECO:0007669"/>
    <property type="project" value="TreeGrafter"/>
</dbReference>
<feature type="compositionally biased region" description="Polar residues" evidence="13">
    <location>
        <begin position="481"/>
        <end position="493"/>
    </location>
</feature>
<comment type="subcellular location">
    <subcellularLocation>
        <location evidence="2">Cell membrane</location>
        <location evidence="2">Sarcolemma</location>
        <topology evidence="2">Peripheral membrane protein</topology>
        <orientation evidence="2">Cytoplasmic side</orientation>
    </subcellularLocation>
    <subcellularLocation>
        <location evidence="1">Cytoplasm</location>
        <location evidence="1">Cytoskeleton</location>
    </subcellularLocation>
</comment>
<feature type="domain" description="WW" evidence="14">
    <location>
        <begin position="11"/>
        <end position="44"/>
    </location>
</feature>
<dbReference type="EnsemblMetazoa" id="G2012.5">
    <property type="protein sequence ID" value="G2012.5:cds"/>
    <property type="gene ID" value="G2012"/>
</dbReference>
<dbReference type="SMART" id="SM00291">
    <property type="entry name" value="ZnF_ZZ"/>
    <property type="match status" value="1"/>
</dbReference>
<evidence type="ECO:0000256" key="11">
    <source>
        <dbReference type="ARBA" id="ARBA00023212"/>
    </source>
</evidence>
<dbReference type="InterPro" id="IPR015153">
    <property type="entry name" value="EF-hand_dom_typ1"/>
</dbReference>
<evidence type="ECO:0000256" key="12">
    <source>
        <dbReference type="PROSITE-ProRule" id="PRU00228"/>
    </source>
</evidence>
<keyword evidence="6 12" id="KW-0863">Zinc-finger</keyword>
<dbReference type="GO" id="GO:0042383">
    <property type="term" value="C:sarcolemma"/>
    <property type="evidence" value="ECO:0007669"/>
    <property type="project" value="UniProtKB-SubCell"/>
</dbReference>
<dbReference type="GO" id="GO:0005737">
    <property type="term" value="C:cytoplasm"/>
    <property type="evidence" value="ECO:0007669"/>
    <property type="project" value="UniProtKB-ARBA"/>
</dbReference>
<proteinExistence type="predicted"/>
<keyword evidence="9" id="KW-0472">Membrane</keyword>
<evidence type="ECO:0000259" key="14">
    <source>
        <dbReference type="PROSITE" id="PS50020"/>
    </source>
</evidence>
<evidence type="ECO:0000256" key="5">
    <source>
        <dbReference type="ARBA" id="ARBA00022723"/>
    </source>
</evidence>
<dbReference type="Pfam" id="PF09069">
    <property type="entry name" value="EF-hand_3"/>
    <property type="match status" value="1"/>
</dbReference>
<dbReference type="SUPFAM" id="SSF47473">
    <property type="entry name" value="EF-hand"/>
    <property type="match status" value="2"/>
</dbReference>
<organism evidence="16 17">
    <name type="scientific">Magallana gigas</name>
    <name type="common">Pacific oyster</name>
    <name type="synonym">Crassostrea gigas</name>
    <dbReference type="NCBI Taxonomy" id="29159"/>
    <lineage>
        <taxon>Eukaryota</taxon>
        <taxon>Metazoa</taxon>
        <taxon>Spiralia</taxon>
        <taxon>Lophotrochozoa</taxon>
        <taxon>Mollusca</taxon>
        <taxon>Bivalvia</taxon>
        <taxon>Autobranchia</taxon>
        <taxon>Pteriomorphia</taxon>
        <taxon>Ostreida</taxon>
        <taxon>Ostreoidea</taxon>
        <taxon>Ostreidae</taxon>
        <taxon>Magallana</taxon>
    </lineage>
</organism>